<dbReference type="GO" id="GO:0016020">
    <property type="term" value="C:membrane"/>
    <property type="evidence" value="ECO:0007669"/>
    <property type="project" value="InterPro"/>
</dbReference>
<dbReference type="OrthoDB" id="8173437at2759"/>
<gene>
    <name evidence="3" type="ORF">AVEN_159873_1</name>
</gene>
<proteinExistence type="predicted"/>
<evidence type="ECO:0000313" key="3">
    <source>
        <dbReference type="EMBL" id="GBM23190.1"/>
    </source>
</evidence>
<dbReference type="GO" id="GO:0006811">
    <property type="term" value="P:monoatomic ion transport"/>
    <property type="evidence" value="ECO:0007669"/>
    <property type="project" value="InterPro"/>
</dbReference>
<protein>
    <submittedName>
        <fullName evidence="3">Uncharacterized protein</fullName>
    </submittedName>
</protein>
<dbReference type="AlphaFoldDB" id="A0A4Y2E230"/>
<feature type="transmembrane region" description="Helical" evidence="2">
    <location>
        <begin position="6"/>
        <end position="24"/>
    </location>
</feature>
<organism evidence="3 4">
    <name type="scientific">Araneus ventricosus</name>
    <name type="common">Orbweaver spider</name>
    <name type="synonym">Epeira ventricosa</name>
    <dbReference type="NCBI Taxonomy" id="182803"/>
    <lineage>
        <taxon>Eukaryota</taxon>
        <taxon>Metazoa</taxon>
        <taxon>Ecdysozoa</taxon>
        <taxon>Arthropoda</taxon>
        <taxon>Chelicerata</taxon>
        <taxon>Arachnida</taxon>
        <taxon>Araneae</taxon>
        <taxon>Araneomorphae</taxon>
        <taxon>Entelegynae</taxon>
        <taxon>Araneoidea</taxon>
        <taxon>Araneidae</taxon>
        <taxon>Araneus</taxon>
    </lineage>
</organism>
<dbReference type="Proteomes" id="UP000499080">
    <property type="component" value="Unassembled WGS sequence"/>
</dbReference>
<feature type="transmembrane region" description="Helical" evidence="2">
    <location>
        <begin position="128"/>
        <end position="148"/>
    </location>
</feature>
<accession>A0A4Y2E230</accession>
<dbReference type="SUPFAM" id="SSF90112">
    <property type="entry name" value="Neurotransmitter-gated ion-channel transmembrane pore"/>
    <property type="match status" value="1"/>
</dbReference>
<evidence type="ECO:0000256" key="1">
    <source>
        <dbReference type="SAM" id="MobiDB-lite"/>
    </source>
</evidence>
<keyword evidence="2" id="KW-1133">Transmembrane helix</keyword>
<comment type="caution">
    <text evidence="3">The sequence shown here is derived from an EMBL/GenBank/DDBJ whole genome shotgun (WGS) entry which is preliminary data.</text>
</comment>
<reference evidence="3 4" key="1">
    <citation type="journal article" date="2019" name="Sci. Rep.">
        <title>Orb-weaving spider Araneus ventricosus genome elucidates the spidroin gene catalogue.</title>
        <authorList>
            <person name="Kono N."/>
            <person name="Nakamura H."/>
            <person name="Ohtoshi R."/>
            <person name="Moran D.A.P."/>
            <person name="Shinohara A."/>
            <person name="Yoshida Y."/>
            <person name="Fujiwara M."/>
            <person name="Mori M."/>
            <person name="Tomita M."/>
            <person name="Arakawa K."/>
        </authorList>
    </citation>
    <scope>NUCLEOTIDE SEQUENCE [LARGE SCALE GENOMIC DNA]</scope>
</reference>
<evidence type="ECO:0000313" key="4">
    <source>
        <dbReference type="Proteomes" id="UP000499080"/>
    </source>
</evidence>
<dbReference type="InterPro" id="IPR038050">
    <property type="entry name" value="Neuro_actylchol_rec"/>
</dbReference>
<evidence type="ECO:0000256" key="2">
    <source>
        <dbReference type="SAM" id="Phobius"/>
    </source>
</evidence>
<keyword evidence="4" id="KW-1185">Reference proteome</keyword>
<name>A0A4Y2E230_ARAVE</name>
<keyword evidence="2" id="KW-0812">Transmembrane</keyword>
<keyword evidence="2" id="KW-0472">Membrane</keyword>
<feature type="region of interest" description="Disordered" evidence="1">
    <location>
        <begin position="62"/>
        <end position="93"/>
    </location>
</feature>
<sequence>MWTEICRFFIYASFMEFIISNYFYRRYLQHLEETKEGTLSSPAQIENVDSQSFNLAQSCGNLEKQQSSVGKDDSSNDPNDTHDTVSSPKTEEKTRTTLSEWLKRSHQIILPNCDGQRLSQKLDRNSRLLFPATFAMFLAVYFLIYAVIMPTH</sequence>
<dbReference type="Gene3D" id="1.20.58.390">
    <property type="entry name" value="Neurotransmitter-gated ion-channel transmembrane domain"/>
    <property type="match status" value="1"/>
</dbReference>
<dbReference type="InterPro" id="IPR036719">
    <property type="entry name" value="Neuro-gated_channel_TM_sf"/>
</dbReference>
<feature type="compositionally biased region" description="Basic and acidic residues" evidence="1">
    <location>
        <begin position="70"/>
        <end position="93"/>
    </location>
</feature>
<dbReference type="EMBL" id="BGPR01000494">
    <property type="protein sequence ID" value="GBM23190.1"/>
    <property type="molecule type" value="Genomic_DNA"/>
</dbReference>